<dbReference type="CDD" id="cd05123">
    <property type="entry name" value="STKc_AGC"/>
    <property type="match status" value="1"/>
</dbReference>
<reference evidence="12" key="1">
    <citation type="submission" date="2023-07" db="EMBL/GenBank/DDBJ databases">
        <authorList>
            <consortium name="AG Swart"/>
            <person name="Singh M."/>
            <person name="Singh A."/>
            <person name="Seah K."/>
            <person name="Emmerich C."/>
        </authorList>
    </citation>
    <scope>NUCLEOTIDE SEQUENCE</scope>
    <source>
        <strain evidence="12">DP1</strain>
    </source>
</reference>
<evidence type="ECO:0000256" key="9">
    <source>
        <dbReference type="SAM" id="MobiDB-lite"/>
    </source>
</evidence>
<keyword evidence="2" id="KW-0597">Phosphoprotein</keyword>
<dbReference type="InterPro" id="IPR008271">
    <property type="entry name" value="Ser/Thr_kinase_AS"/>
</dbReference>
<dbReference type="SMART" id="SM00133">
    <property type="entry name" value="S_TK_X"/>
    <property type="match status" value="1"/>
</dbReference>
<feature type="compositionally biased region" description="Basic and acidic residues" evidence="9">
    <location>
        <begin position="32"/>
        <end position="46"/>
    </location>
</feature>
<protein>
    <submittedName>
        <fullName evidence="12">Uncharacterized protein</fullName>
    </submittedName>
</protein>
<dbReference type="PROSITE" id="PS50011">
    <property type="entry name" value="PROTEIN_KINASE_DOM"/>
    <property type="match status" value="1"/>
</dbReference>
<evidence type="ECO:0000256" key="2">
    <source>
        <dbReference type="ARBA" id="ARBA00022553"/>
    </source>
</evidence>
<evidence type="ECO:0000313" key="13">
    <source>
        <dbReference type="Proteomes" id="UP001295684"/>
    </source>
</evidence>
<proteinExistence type="inferred from homology"/>
<name>A0AAD1UDX7_EUPCR</name>
<dbReference type="FunFam" id="3.30.200.20:FF:000042">
    <property type="entry name" value="Aurora kinase A"/>
    <property type="match status" value="1"/>
</dbReference>
<dbReference type="AlphaFoldDB" id="A0AAD1UDX7"/>
<feature type="domain" description="AGC-kinase C-terminal" evidence="11">
    <location>
        <begin position="395"/>
        <end position="466"/>
    </location>
</feature>
<evidence type="ECO:0000256" key="7">
    <source>
        <dbReference type="PROSITE-ProRule" id="PRU10141"/>
    </source>
</evidence>
<keyword evidence="6 7" id="KW-0067">ATP-binding</keyword>
<dbReference type="PANTHER" id="PTHR24351">
    <property type="entry name" value="RIBOSOMAL PROTEIN S6 KINASE"/>
    <property type="match status" value="1"/>
</dbReference>
<evidence type="ECO:0000256" key="3">
    <source>
        <dbReference type="ARBA" id="ARBA00022679"/>
    </source>
</evidence>
<dbReference type="Gene3D" id="1.10.510.10">
    <property type="entry name" value="Transferase(Phosphotransferase) domain 1"/>
    <property type="match status" value="1"/>
</dbReference>
<comment type="caution">
    <text evidence="12">The sequence shown here is derived from an EMBL/GenBank/DDBJ whole genome shotgun (WGS) entry which is preliminary data.</text>
</comment>
<accession>A0AAD1UDX7</accession>
<evidence type="ECO:0000259" key="10">
    <source>
        <dbReference type="PROSITE" id="PS50011"/>
    </source>
</evidence>
<dbReference type="InterPro" id="IPR011009">
    <property type="entry name" value="Kinase-like_dom_sf"/>
</dbReference>
<dbReference type="PROSITE" id="PS51285">
    <property type="entry name" value="AGC_KINASE_CTER"/>
    <property type="match status" value="1"/>
</dbReference>
<comment type="similarity">
    <text evidence="8">Belongs to the protein kinase superfamily.</text>
</comment>
<feature type="region of interest" description="Disordered" evidence="9">
    <location>
        <begin position="30"/>
        <end position="50"/>
    </location>
</feature>
<dbReference type="SUPFAM" id="SSF56112">
    <property type="entry name" value="Protein kinase-like (PK-like)"/>
    <property type="match status" value="1"/>
</dbReference>
<keyword evidence="3" id="KW-0808">Transferase</keyword>
<keyword evidence="13" id="KW-1185">Reference proteome</keyword>
<dbReference type="Proteomes" id="UP001295684">
    <property type="component" value="Unassembled WGS sequence"/>
</dbReference>
<dbReference type="SMART" id="SM00220">
    <property type="entry name" value="S_TKc"/>
    <property type="match status" value="1"/>
</dbReference>
<keyword evidence="5" id="KW-0418">Kinase</keyword>
<dbReference type="InterPro" id="IPR045270">
    <property type="entry name" value="STKc_AGC"/>
</dbReference>
<dbReference type="InterPro" id="IPR000719">
    <property type="entry name" value="Prot_kinase_dom"/>
</dbReference>
<evidence type="ECO:0000313" key="12">
    <source>
        <dbReference type="EMBL" id="CAI2367461.1"/>
    </source>
</evidence>
<dbReference type="PROSITE" id="PS00108">
    <property type="entry name" value="PROTEIN_KINASE_ST"/>
    <property type="match status" value="1"/>
</dbReference>
<dbReference type="Gene3D" id="3.30.200.20">
    <property type="entry name" value="Phosphorylase Kinase, domain 1"/>
    <property type="match status" value="1"/>
</dbReference>
<organism evidence="12 13">
    <name type="scientific">Euplotes crassus</name>
    <dbReference type="NCBI Taxonomy" id="5936"/>
    <lineage>
        <taxon>Eukaryota</taxon>
        <taxon>Sar</taxon>
        <taxon>Alveolata</taxon>
        <taxon>Ciliophora</taxon>
        <taxon>Intramacronucleata</taxon>
        <taxon>Spirotrichea</taxon>
        <taxon>Hypotrichia</taxon>
        <taxon>Euplotida</taxon>
        <taxon>Euplotidae</taxon>
        <taxon>Moneuplotes</taxon>
    </lineage>
</organism>
<dbReference type="InterPro" id="IPR017441">
    <property type="entry name" value="Protein_kinase_ATP_BS"/>
</dbReference>
<dbReference type="GO" id="GO:0004674">
    <property type="term" value="F:protein serine/threonine kinase activity"/>
    <property type="evidence" value="ECO:0007669"/>
    <property type="project" value="UniProtKB-KW"/>
</dbReference>
<gene>
    <name evidence="12" type="ORF">ECRASSUSDP1_LOCUS8746</name>
</gene>
<evidence type="ECO:0000256" key="1">
    <source>
        <dbReference type="ARBA" id="ARBA00022527"/>
    </source>
</evidence>
<evidence type="ECO:0000256" key="8">
    <source>
        <dbReference type="RuleBase" id="RU000304"/>
    </source>
</evidence>
<dbReference type="Pfam" id="PF00069">
    <property type="entry name" value="Pkinase"/>
    <property type="match status" value="1"/>
</dbReference>
<feature type="binding site" evidence="7">
    <location>
        <position position="166"/>
    </location>
    <ligand>
        <name>ATP</name>
        <dbReference type="ChEBI" id="CHEBI:30616"/>
    </ligand>
</feature>
<evidence type="ECO:0000256" key="5">
    <source>
        <dbReference type="ARBA" id="ARBA00022777"/>
    </source>
</evidence>
<keyword evidence="1 8" id="KW-0723">Serine/threonine-protein kinase</keyword>
<feature type="domain" description="Protein kinase" evidence="10">
    <location>
        <begin position="137"/>
        <end position="394"/>
    </location>
</feature>
<evidence type="ECO:0000256" key="6">
    <source>
        <dbReference type="ARBA" id="ARBA00022840"/>
    </source>
</evidence>
<dbReference type="FunFam" id="1.10.510.10:FF:000465">
    <property type="entry name" value="Non-specific serine/threonine protein kinase"/>
    <property type="match status" value="1"/>
</dbReference>
<evidence type="ECO:0000256" key="4">
    <source>
        <dbReference type="ARBA" id="ARBA00022741"/>
    </source>
</evidence>
<dbReference type="InterPro" id="IPR000961">
    <property type="entry name" value="AGC-kinase_C"/>
</dbReference>
<sequence length="466" mass="54136">MEEDKEMEIQEQLKQERVKMANEETEVYLYGDNEKDSHSKVSERRKSQGQGLASFLKENYMGEFSNKPSLGDRETRALSQDVESPAQDMIKSDVIDYDMDLGSLDDEGEPDIVLIEEEYKSMLDNSNHGHFLSRKDFKFLKLIGSGAHAQVYLAEKIDNNKLYAVKVLDKKELNRKKQIKGTKIERKILEKIKSPFIVRMHCAFQNNTKLFLVLEYCYGGELFFYLKHMKKFKERTAKFYAANIVLGLKALHESQIVYRDLKPENVLVNQDGYLKITDFGLAKENVNTTEGAQTLCGTPEYLAPEVLKNKPYGRAADWWSFGCIVYEMLEGLPPFYSQNRDQMFKNICNHEADFPEDMNPQAQDLIERLIEKDPFDRIGSSEEDAQEVMNHPWFSTIDWEKLEKKEIKPPYYPDTSEKGLNYFDTDFTDEDIKVHLRAFSPECSSASLGEEFDDFDYQEEECNDTN</sequence>
<evidence type="ECO:0000259" key="11">
    <source>
        <dbReference type="PROSITE" id="PS51285"/>
    </source>
</evidence>
<dbReference type="GO" id="GO:0005524">
    <property type="term" value="F:ATP binding"/>
    <property type="evidence" value="ECO:0007669"/>
    <property type="project" value="UniProtKB-UniRule"/>
</dbReference>
<dbReference type="PROSITE" id="PS00107">
    <property type="entry name" value="PROTEIN_KINASE_ATP"/>
    <property type="match status" value="1"/>
</dbReference>
<keyword evidence="4 7" id="KW-0547">Nucleotide-binding</keyword>
<dbReference type="EMBL" id="CAMPGE010008568">
    <property type="protein sequence ID" value="CAI2367461.1"/>
    <property type="molecule type" value="Genomic_DNA"/>
</dbReference>